<protein>
    <submittedName>
        <fullName evidence="1">Uncharacterized protein</fullName>
    </submittedName>
</protein>
<dbReference type="InterPro" id="IPR016024">
    <property type="entry name" value="ARM-type_fold"/>
</dbReference>
<accession>A0A8D0L7T1</accession>
<evidence type="ECO:0000313" key="2">
    <source>
        <dbReference type="Proteomes" id="UP000694392"/>
    </source>
</evidence>
<proteinExistence type="predicted"/>
<dbReference type="SUPFAM" id="SSF48371">
    <property type="entry name" value="ARM repeat"/>
    <property type="match status" value="1"/>
</dbReference>
<dbReference type="GeneTree" id="ENSGT00970000197448"/>
<reference evidence="1" key="2">
    <citation type="submission" date="2025-09" db="UniProtKB">
        <authorList>
            <consortium name="Ensembl"/>
        </authorList>
    </citation>
    <scope>IDENTIFICATION</scope>
</reference>
<dbReference type="Proteomes" id="UP000694392">
    <property type="component" value="Unplaced"/>
</dbReference>
<dbReference type="Ensembl" id="ENSSPUT00000014797.1">
    <property type="protein sequence ID" value="ENSSPUP00000013875.1"/>
    <property type="gene ID" value="ENSSPUG00000010701.1"/>
</dbReference>
<name>A0A8D0L7T1_SPHPU</name>
<sequence>MQLSIKAIQHENVDVRIHALTSLKETLYKNQEKLIKYATDSETVEPVISQLVTVLLIGCQDANSQARLLCGECLGELGAIDPGRLDFSASDTQGKGFTFVVRNIKLKFSIIPF</sequence>
<organism evidence="1 2">
    <name type="scientific">Sphenodon punctatus</name>
    <name type="common">Tuatara</name>
    <name type="synonym">Hatteria punctata</name>
    <dbReference type="NCBI Taxonomy" id="8508"/>
    <lineage>
        <taxon>Eukaryota</taxon>
        <taxon>Metazoa</taxon>
        <taxon>Chordata</taxon>
        <taxon>Craniata</taxon>
        <taxon>Vertebrata</taxon>
        <taxon>Euteleostomi</taxon>
        <taxon>Lepidosauria</taxon>
        <taxon>Sphenodontia</taxon>
        <taxon>Sphenodontidae</taxon>
        <taxon>Sphenodon</taxon>
    </lineage>
</organism>
<reference evidence="1" key="1">
    <citation type="submission" date="2025-08" db="UniProtKB">
        <authorList>
            <consortium name="Ensembl"/>
        </authorList>
    </citation>
    <scope>IDENTIFICATION</scope>
</reference>
<evidence type="ECO:0000313" key="1">
    <source>
        <dbReference type="Ensembl" id="ENSSPUP00000013875.1"/>
    </source>
</evidence>
<dbReference type="InterPro" id="IPR011989">
    <property type="entry name" value="ARM-like"/>
</dbReference>
<dbReference type="Gene3D" id="1.25.10.10">
    <property type="entry name" value="Leucine-rich Repeat Variant"/>
    <property type="match status" value="1"/>
</dbReference>
<keyword evidence="2" id="KW-1185">Reference proteome</keyword>
<dbReference type="AlphaFoldDB" id="A0A8D0L7T1"/>